<accession>A0A1V6MVN8</accession>
<comment type="caution">
    <text evidence="1">The sequence shown here is derived from an EMBL/GenBank/DDBJ whole genome shotgun (WGS) entry which is preliminary data.</text>
</comment>
<dbReference type="Proteomes" id="UP000184286">
    <property type="component" value="Unassembled WGS sequence"/>
</dbReference>
<proteinExistence type="predicted"/>
<dbReference type="AlphaFoldDB" id="A0A1V6MVN8"/>
<evidence type="ECO:0000313" key="1">
    <source>
        <dbReference type="EMBL" id="OQD56531.1"/>
    </source>
</evidence>
<evidence type="ECO:0000313" key="2">
    <source>
        <dbReference type="Proteomes" id="UP000184286"/>
    </source>
</evidence>
<dbReference type="RefSeq" id="WP_094102825.1">
    <property type="nucleotide sequence ID" value="NZ_MPOH02000009.1"/>
</dbReference>
<reference evidence="1 2" key="2">
    <citation type="submission" date="2017-02" db="EMBL/GenBank/DDBJ databases">
        <title>Draft genome sequence of Streptomyces phaeoluteigriseus type strain DSM41896.</title>
        <authorList>
            <person name="Salih T.S."/>
            <person name="Algora Gallardo L."/>
            <person name="Melo Santos T."/>
            <person name="Filgueira Martinez S."/>
            <person name="Herron P.R."/>
        </authorList>
    </citation>
    <scope>NUCLEOTIDE SEQUENCE [LARGE SCALE GENOMIC DNA]</scope>
    <source>
        <strain evidence="1 2">DSM 41896</strain>
    </source>
</reference>
<gene>
    <name evidence="1" type="ORF">BM536_010045</name>
</gene>
<dbReference type="EMBL" id="MPOH02000009">
    <property type="protein sequence ID" value="OQD56531.1"/>
    <property type="molecule type" value="Genomic_DNA"/>
</dbReference>
<organism evidence="1 2">
    <name type="scientific">Streptomyces phaeoluteigriseus</name>
    <dbReference type="NCBI Taxonomy" id="114686"/>
    <lineage>
        <taxon>Bacteria</taxon>
        <taxon>Bacillati</taxon>
        <taxon>Actinomycetota</taxon>
        <taxon>Actinomycetes</taxon>
        <taxon>Kitasatosporales</taxon>
        <taxon>Streptomycetaceae</taxon>
        <taxon>Streptomyces</taxon>
        <taxon>Streptomyces aurantiacus group</taxon>
    </lineage>
</organism>
<protein>
    <submittedName>
        <fullName evidence="1">Uncharacterized protein</fullName>
    </submittedName>
</protein>
<name>A0A1V6MVN8_9ACTN</name>
<reference evidence="2" key="1">
    <citation type="submission" date="2016-11" db="EMBL/GenBank/DDBJ databases">
        <authorList>
            <person name="Schniete J.K."/>
            <person name="Salih T."/>
            <person name="Algora Gallardo L."/>
            <person name="Martinez Fernandez S."/>
            <person name="Herron P.R."/>
        </authorList>
    </citation>
    <scope>NUCLEOTIDE SEQUENCE [LARGE SCALE GENOMIC DNA]</scope>
    <source>
        <strain evidence="2">DSM 41896</strain>
    </source>
</reference>
<dbReference type="OrthoDB" id="4378235at2"/>
<sequence>MGTTMWVEEDGSPLPPLSLTLSPGETEQFLIYVEATSGRCTWHLELPVLVDGKRLLIPVKDGGEPFVTYGLEGFVEHRWCDGAWEAHRRS</sequence>